<dbReference type="AlphaFoldDB" id="A0A6V7RJD6"/>
<dbReference type="GO" id="GO:0006355">
    <property type="term" value="P:regulation of DNA-templated transcription"/>
    <property type="evidence" value="ECO:0007669"/>
    <property type="project" value="InterPro"/>
</dbReference>
<accession>A0A6V7RJD6</accession>
<dbReference type="EMBL" id="CAJEWD010000008">
    <property type="protein sequence ID" value="CAD2077433.1"/>
    <property type="molecule type" value="Genomic_DNA"/>
</dbReference>
<evidence type="ECO:0000256" key="1">
    <source>
        <dbReference type="ARBA" id="ARBA00023015"/>
    </source>
</evidence>
<dbReference type="SUPFAM" id="SSF46894">
    <property type="entry name" value="C-terminal effector domain of the bipartite response regulators"/>
    <property type="match status" value="1"/>
</dbReference>
<reference evidence="3 4" key="1">
    <citation type="submission" date="2020-07" db="EMBL/GenBank/DDBJ databases">
        <authorList>
            <person name="Criscuolo A."/>
        </authorList>
    </citation>
    <scope>NUCLEOTIDE SEQUENCE [LARGE SCALE GENOMIC DNA]</scope>
    <source>
        <strain evidence="3">CIP111649</strain>
    </source>
</reference>
<dbReference type="RefSeq" id="WP_185125681.1">
    <property type="nucleotide sequence ID" value="NZ_CAJEWD010000008.1"/>
</dbReference>
<name>A0A6V7RJD6_9STAP</name>
<organism evidence="3 4">
    <name type="scientific">Jeotgalicoccus meleagridis</name>
    <dbReference type="NCBI Taxonomy" id="2759181"/>
    <lineage>
        <taxon>Bacteria</taxon>
        <taxon>Bacillati</taxon>
        <taxon>Bacillota</taxon>
        <taxon>Bacilli</taxon>
        <taxon>Bacillales</taxon>
        <taxon>Staphylococcaceae</taxon>
        <taxon>Jeotgalicoccus</taxon>
    </lineage>
</organism>
<keyword evidence="4" id="KW-1185">Reference proteome</keyword>
<dbReference type="InterPro" id="IPR016032">
    <property type="entry name" value="Sig_transdc_resp-reg_C-effctor"/>
</dbReference>
<dbReference type="GO" id="GO:0003677">
    <property type="term" value="F:DNA binding"/>
    <property type="evidence" value="ECO:0007669"/>
    <property type="project" value="InterPro"/>
</dbReference>
<comment type="caution">
    <text evidence="3">The sequence shown here is derived from an EMBL/GenBank/DDBJ whole genome shotgun (WGS) entry which is preliminary data.</text>
</comment>
<evidence type="ECO:0000313" key="3">
    <source>
        <dbReference type="EMBL" id="CAD2077433.1"/>
    </source>
</evidence>
<keyword evidence="2" id="KW-0804">Transcription</keyword>
<sequence length="215" mass="24748">MLIMDVSNSTKAPEEIYNHLTFIEKKLQALNTDKHKVYVNYRMGDELFILSDKENYTALLSLYVKILWPASDFPLKCSFHSVDIPFPEGNPEHWNHPSIKNVRESLQAIKKSNIQDFASPDMSKGIEIALMYATDIFRGLTKIQQETMQYYLAGVSQKEIAKETERSEPTISKHLRLSRVKQLVEIIDYLKSTYQLTSDELVDQLRNITQSGGQS</sequence>
<gene>
    <name evidence="3" type="ORF">JEODO184_01152</name>
</gene>
<keyword evidence="1" id="KW-0805">Transcription regulation</keyword>
<proteinExistence type="predicted"/>
<dbReference type="Gene3D" id="1.10.10.60">
    <property type="entry name" value="Homeodomain-like"/>
    <property type="match status" value="1"/>
</dbReference>
<dbReference type="Proteomes" id="UP000589351">
    <property type="component" value="Unassembled WGS sequence"/>
</dbReference>
<protein>
    <submittedName>
        <fullName evidence="3">Uncharacterized protein</fullName>
    </submittedName>
</protein>
<evidence type="ECO:0000256" key="2">
    <source>
        <dbReference type="ARBA" id="ARBA00023163"/>
    </source>
</evidence>
<evidence type="ECO:0000313" key="4">
    <source>
        <dbReference type="Proteomes" id="UP000589351"/>
    </source>
</evidence>